<dbReference type="GeneID" id="105423111"/>
<gene>
    <name evidence="2" type="primary">LOC105423111</name>
</gene>
<dbReference type="KEGG" id="pbar:105423111"/>
<dbReference type="RefSeq" id="XP_011631061.1">
    <property type="nucleotide sequence ID" value="XM_011632759.2"/>
</dbReference>
<sequence length="130" mass="14647">MVPDVRPALDRLETQETADGELASRERRGILPESDSLLRITRTEEFPKLFEDRFAACAIDSFRIIKIRGGLKVTSEATSPVRLSVSPSLLCVSPNDTKRSAREDSTIRQFDRFPRSTARQQVRVLEKAAT</sequence>
<evidence type="ECO:0000313" key="2">
    <source>
        <dbReference type="RefSeq" id="XP_011631061.1"/>
    </source>
</evidence>
<dbReference type="AlphaFoldDB" id="A0A6I9VQJ6"/>
<organism evidence="1 2">
    <name type="scientific">Pogonomyrmex barbatus</name>
    <name type="common">red harvester ant</name>
    <dbReference type="NCBI Taxonomy" id="144034"/>
    <lineage>
        <taxon>Eukaryota</taxon>
        <taxon>Metazoa</taxon>
        <taxon>Ecdysozoa</taxon>
        <taxon>Arthropoda</taxon>
        <taxon>Hexapoda</taxon>
        <taxon>Insecta</taxon>
        <taxon>Pterygota</taxon>
        <taxon>Neoptera</taxon>
        <taxon>Endopterygota</taxon>
        <taxon>Hymenoptera</taxon>
        <taxon>Apocrita</taxon>
        <taxon>Aculeata</taxon>
        <taxon>Formicoidea</taxon>
        <taxon>Formicidae</taxon>
        <taxon>Myrmicinae</taxon>
        <taxon>Pogonomyrmex</taxon>
    </lineage>
</organism>
<proteinExistence type="predicted"/>
<name>A0A6I9VQJ6_9HYME</name>
<keyword evidence="1" id="KW-1185">Reference proteome</keyword>
<accession>A0A6I9VQJ6</accession>
<protein>
    <submittedName>
        <fullName evidence="2">Uncharacterized protein LOC105423111</fullName>
    </submittedName>
</protein>
<dbReference type="Proteomes" id="UP000504615">
    <property type="component" value="Unplaced"/>
</dbReference>
<evidence type="ECO:0000313" key="1">
    <source>
        <dbReference type="Proteomes" id="UP000504615"/>
    </source>
</evidence>
<reference evidence="2" key="1">
    <citation type="submission" date="2025-08" db="UniProtKB">
        <authorList>
            <consortium name="RefSeq"/>
        </authorList>
    </citation>
    <scope>IDENTIFICATION</scope>
</reference>